<accession>A0ABU5VWN2</accession>
<reference evidence="2 3" key="1">
    <citation type="submission" date="2023-11" db="EMBL/GenBank/DDBJ databases">
        <title>A Novel Polar Bacteriovorax (B. antarcticus) Isolated from the Biocrust in Antarctica.</title>
        <authorList>
            <person name="Mun W."/>
            <person name="Choi S.Y."/>
            <person name="Mitchell R.J."/>
        </authorList>
    </citation>
    <scope>NUCLEOTIDE SEQUENCE [LARGE SCALE GENOMIC DNA]</scope>
    <source>
        <strain evidence="2 3">PP10</strain>
    </source>
</reference>
<evidence type="ECO:0000313" key="3">
    <source>
        <dbReference type="Proteomes" id="UP001302274"/>
    </source>
</evidence>
<dbReference type="Gene3D" id="2.30.130.30">
    <property type="entry name" value="Hypothetical protein"/>
    <property type="match status" value="1"/>
</dbReference>
<proteinExistence type="predicted"/>
<sequence length="124" mass="13923">MELNALSIVFPGGTNIAQGKKTIEVRSWLPPLDFHGDLVIVENKKFLREDGDVDPEGVAVAIVKIKLTREYLESDIPAAMASRWEPGYYSWELMDVRPINPPGPVLAARGIYKIELDPNFMEQI</sequence>
<dbReference type="InterPro" id="IPR015947">
    <property type="entry name" value="PUA-like_sf"/>
</dbReference>
<dbReference type="EMBL" id="JAYGJQ010000002">
    <property type="protein sequence ID" value="MEA9357002.1"/>
    <property type="molecule type" value="Genomic_DNA"/>
</dbReference>
<gene>
    <name evidence="2" type="ORF">SHI21_12325</name>
</gene>
<evidence type="ECO:0000259" key="1">
    <source>
        <dbReference type="Pfam" id="PF04266"/>
    </source>
</evidence>
<dbReference type="Proteomes" id="UP001302274">
    <property type="component" value="Unassembled WGS sequence"/>
</dbReference>
<organism evidence="2 3">
    <name type="scientific">Bacteriovorax antarcticus</name>
    <dbReference type="NCBI Taxonomy" id="3088717"/>
    <lineage>
        <taxon>Bacteria</taxon>
        <taxon>Pseudomonadati</taxon>
        <taxon>Bdellovibrionota</taxon>
        <taxon>Bacteriovoracia</taxon>
        <taxon>Bacteriovoracales</taxon>
        <taxon>Bacteriovoracaceae</taxon>
        <taxon>Bacteriovorax</taxon>
    </lineage>
</organism>
<dbReference type="Pfam" id="PF04266">
    <property type="entry name" value="ASCH"/>
    <property type="match status" value="1"/>
</dbReference>
<name>A0ABU5VWN2_9BACT</name>
<protein>
    <submittedName>
        <fullName evidence="2">ASCH domain-containing protein</fullName>
    </submittedName>
</protein>
<feature type="domain" description="ASCH" evidence="1">
    <location>
        <begin position="14"/>
        <end position="81"/>
    </location>
</feature>
<evidence type="ECO:0000313" key="2">
    <source>
        <dbReference type="EMBL" id="MEA9357002.1"/>
    </source>
</evidence>
<comment type="caution">
    <text evidence="2">The sequence shown here is derived from an EMBL/GenBank/DDBJ whole genome shotgun (WGS) entry which is preliminary data.</text>
</comment>
<dbReference type="InterPro" id="IPR007374">
    <property type="entry name" value="ASCH_domain"/>
</dbReference>
<dbReference type="RefSeq" id="WP_323576896.1">
    <property type="nucleotide sequence ID" value="NZ_JAYGJQ010000002.1"/>
</dbReference>
<keyword evidence="3" id="KW-1185">Reference proteome</keyword>
<dbReference type="SUPFAM" id="SSF88697">
    <property type="entry name" value="PUA domain-like"/>
    <property type="match status" value="1"/>
</dbReference>